<dbReference type="GO" id="GO:0031505">
    <property type="term" value="P:fungal-type cell wall organization"/>
    <property type="evidence" value="ECO:0007669"/>
    <property type="project" value="TreeGrafter"/>
</dbReference>
<feature type="compositionally biased region" description="Polar residues" evidence="18">
    <location>
        <begin position="1725"/>
        <end position="1739"/>
    </location>
</feature>
<keyword evidence="3" id="KW-1003">Cell membrane</keyword>
<accession>A0A427XYW6</accession>
<dbReference type="FunFam" id="1.10.10.820:FF:000001">
    <property type="entry name" value="Myosin heavy chain"/>
    <property type="match status" value="1"/>
</dbReference>
<keyword evidence="11 19" id="KW-0472">Membrane</keyword>
<dbReference type="GO" id="GO:0005524">
    <property type="term" value="F:ATP binding"/>
    <property type="evidence" value="ECO:0007669"/>
    <property type="project" value="UniProtKB-UniRule"/>
</dbReference>
<comment type="similarity">
    <text evidence="16">Belongs to the TRAFAC class myosin-kinesin ATPase superfamily. Myosin family.</text>
</comment>
<dbReference type="OrthoDB" id="370884at2759"/>
<evidence type="ECO:0000256" key="19">
    <source>
        <dbReference type="SAM" id="Phobius"/>
    </source>
</evidence>
<reference evidence="22 23" key="1">
    <citation type="submission" date="2018-11" db="EMBL/GenBank/DDBJ databases">
        <title>Genome sequence of Saitozyma podzolica DSM 27192.</title>
        <authorList>
            <person name="Aliyu H."/>
            <person name="Gorte O."/>
            <person name="Ochsenreither K."/>
        </authorList>
    </citation>
    <scope>NUCLEOTIDE SEQUENCE [LARGE SCALE GENOMIC DNA]</scope>
    <source>
        <strain evidence="22 23">DSM 27192</strain>
    </source>
</reference>
<dbReference type="InterPro" id="IPR036961">
    <property type="entry name" value="Kinesin_motor_dom_sf"/>
</dbReference>
<dbReference type="InterPro" id="IPR036037">
    <property type="entry name" value="MYSc_Myo17"/>
</dbReference>
<dbReference type="InterPro" id="IPR004835">
    <property type="entry name" value="Chitin_synth"/>
</dbReference>
<dbReference type="InterPro" id="IPR001199">
    <property type="entry name" value="Cyt_B5-like_heme/steroid-bd"/>
</dbReference>
<evidence type="ECO:0000256" key="18">
    <source>
        <dbReference type="SAM" id="MobiDB-lite"/>
    </source>
</evidence>
<dbReference type="InterPro" id="IPR014876">
    <property type="entry name" value="DEK_C"/>
</dbReference>
<dbReference type="EC" id="2.4.1.16" evidence="2"/>
<dbReference type="SMART" id="SM00242">
    <property type="entry name" value="MYSc"/>
    <property type="match status" value="1"/>
</dbReference>
<feature type="transmembrane region" description="Helical" evidence="19">
    <location>
        <begin position="914"/>
        <end position="934"/>
    </location>
</feature>
<name>A0A427XYW6_9TREE</name>
<evidence type="ECO:0000259" key="20">
    <source>
        <dbReference type="PROSITE" id="PS51456"/>
    </source>
</evidence>
<organism evidence="22 23">
    <name type="scientific">Saitozyma podzolica</name>
    <dbReference type="NCBI Taxonomy" id="1890683"/>
    <lineage>
        <taxon>Eukaryota</taxon>
        <taxon>Fungi</taxon>
        <taxon>Dikarya</taxon>
        <taxon>Basidiomycota</taxon>
        <taxon>Agaricomycotina</taxon>
        <taxon>Tremellomycetes</taxon>
        <taxon>Tremellales</taxon>
        <taxon>Trimorphomycetaceae</taxon>
        <taxon>Saitozyma</taxon>
    </lineage>
</organism>
<comment type="caution">
    <text evidence="22">The sequence shown here is derived from an EMBL/GenBank/DDBJ whole genome shotgun (WGS) entry which is preliminary data.</text>
</comment>
<dbReference type="SUPFAM" id="SSF52540">
    <property type="entry name" value="P-loop containing nucleoside triphosphate hydrolases"/>
    <property type="match status" value="1"/>
</dbReference>
<comment type="catalytic activity">
    <reaction evidence="15">
        <text>[(1-&gt;4)-N-acetyl-beta-D-glucosaminyl](n) + UDP-N-acetyl-alpha-D-glucosamine = [(1-&gt;4)-N-acetyl-beta-D-glucosaminyl](n+1) + UDP + H(+)</text>
        <dbReference type="Rhea" id="RHEA:16637"/>
        <dbReference type="Rhea" id="RHEA-COMP:9593"/>
        <dbReference type="Rhea" id="RHEA-COMP:9595"/>
        <dbReference type="ChEBI" id="CHEBI:15378"/>
        <dbReference type="ChEBI" id="CHEBI:17029"/>
        <dbReference type="ChEBI" id="CHEBI:57705"/>
        <dbReference type="ChEBI" id="CHEBI:58223"/>
        <dbReference type="EC" id="2.4.1.16"/>
    </reaction>
</comment>
<dbReference type="GO" id="GO:0016459">
    <property type="term" value="C:myosin complex"/>
    <property type="evidence" value="ECO:0007669"/>
    <property type="project" value="UniProtKB-KW"/>
</dbReference>
<dbReference type="PROSITE" id="PS51456">
    <property type="entry name" value="MYOSIN_MOTOR"/>
    <property type="match status" value="1"/>
</dbReference>
<keyword evidence="13" id="KW-0325">Glycoprotein</keyword>
<evidence type="ECO:0000256" key="13">
    <source>
        <dbReference type="ARBA" id="ARBA00023180"/>
    </source>
</evidence>
<dbReference type="InterPro" id="IPR036400">
    <property type="entry name" value="Cyt_B5-like_heme/steroid_sf"/>
</dbReference>
<feature type="transmembrane region" description="Helical" evidence="19">
    <location>
        <begin position="950"/>
        <end position="970"/>
    </location>
</feature>
<dbReference type="SMART" id="SM01117">
    <property type="entry name" value="Cyt-b5"/>
    <property type="match status" value="2"/>
</dbReference>
<dbReference type="GO" id="GO:0003779">
    <property type="term" value="F:actin binding"/>
    <property type="evidence" value="ECO:0007669"/>
    <property type="project" value="UniProtKB-KW"/>
</dbReference>
<dbReference type="SUPFAM" id="SSF109715">
    <property type="entry name" value="DEK C-terminal domain"/>
    <property type="match status" value="1"/>
</dbReference>
<sequence length="1977" mass="218927">MSAAGPSSSEAARVHSLTSLITSLPSTSAPAPADSPPAQRKLYPNDDTLVTVLHARSRFELPYTRVGPSGTAYVVVNPLRVLGCLGEDARKGYTEDIEGTAGGHGERQPSVYELAGRVWLLMARRRESQSVIYHGVTGSGKSTTSRHFTTQVLQLSSSTKAQRRVSDQVTSLLTVLESFGHSKTPLNPSASQHSRYLELHFASEGRLAGAKVLPFGLNKSRVGRLRHEERTFHVFYQLLAGASPEERDALNLEDPSSYALLSSSGCYRLPGGPFSDDSTQLAELRVALASLGFKAKHVRSIFTLLTTILLLSNLTFTDDRGYGSLGMTSLDERARIVERHKLAEVAGHLGVAPDDLEAVLVNRTKWIRRDLCSMFLDSQGAAAQRGGLMRDLYAILFTFVVEMANKRLAPESSQTQIVQLDLPGYQSRTQTQDPGARPASMLLVNASGENGFDEFAINYMNEVAHSYMINRVFEYDTEAMVADGIKPPAVITMDNAACVELLRGGILGFALTDKEPAGVIAALARASEELKGEDKEVDKAEKLLAGLKSSFARHASFAVPQHAKHSFAISHYAGQCSYDTTDFVDRNGDVLDKQLVDLLRSSSDPFVAKLVSGPGLATEGHPLDANITVEAQVPVTPLRTPSTIEGQGPTEWPVDTSIPQPVTAQLNASLSTMLTHLDPTRMWTVACIRPNDSGHPNSFDKRRVMAQVRSLLLPDLINRKQVDYVADHTFVDFCHRQGLALDRPAEEVEAFAQDRRWVRGVDYAIGQERIWLGWDAWKEQEDLLRSGEVPRGSGEETLANSEEEEFRPPAGDRYGAIGAGPAAADSEEELLLTRKTSHGAEGFYPNTGTQPDFAGYRDSPDINGSSVWSEYAKPEPATPVYESKENPAEPAMVVHEKKHQATTEVIATTRARRWWIRITWALTWWIPSFTLRWFGGMRRPDIRMAWREKVAIFIMVLFSCGLVLFYIIVFGKLLCPDSDKAWNPTELSENAGTNDYYAAIAGNVYDFTNFYKAQHSDIEAYSTSSSIMLEFAGQDLTDYFPMPMTIACPGLVTSTSLSLTRANFTPIVSYAVHTSGPLQTINGTKLDNINWYTDTLMPALQQYYKGSYVYTKSYVSDAATTDSRQWAIYNSKVYDLSDYIYTVQYYSSSSGTDLPNYSFLNSDISALFQTNAGQDITQQMNKILAGMSSDNATAQMTCLNNAFYYGELDFRTTPRCLVQNYLLLAFSIILVTTIAAKFLAALQLGSKRTPELLDKFVICQVPCYTEGEESLKKTIDSLAVLNYDDKRKLIFIICDGNIIGSGNNRPTPRIVLDILGQLNYAKVYSGLYEFEGHVVPYLVIVKVGKPTETSKPGNRGKRDSQVLLLQYLNRVHFDAPMSPLELEIYHQMRNVIGIDPTFYEYIFQVDADTTVEPDSLNRLISCAADDQRIIGICGETKLANERESFTTMIQVYEYYISHHLTKAFESLFGSVTCLPGCFSVYRIRTADKGRPVIISSIVIDEYAEPNVDTLHKKNLFSLGEDRYLTTLMMKHFPTFKMKFTPDAIAHTVAPSRWNVLLSQRRRWINSTVHNLAELLFLPEMCGFCFFSMRFIVFIDLLGTIILPATCGYLIYLIIVVSTGKAAIPVVSLIMIGAVYGLQAIIFILKREFMLIGWMFVYILAFPIYSVFLPLYSFWSMDDFSWGSTRKVVGEGNQKTVVYEDDEPFSDSMIPYKSFKEYESNVWETATVRSEKSQSTSVTSGPRPRMPQPHSRSNGSRAPSMFSSATDLPAGGDYWRDSSPLGPSHSSRNLRNSPSNPSLHTSTPPNPYFHPQNRVQSMAGLSMVHGDGTATTAQPLRLARSQTADVLPSPTVFGGYGNAYPQGGMGGMGMMGGPGMGMGAPRNSVMTNLGGMAPRAVSSYSLATTSHPLAQMPEVNQEASPKDEEVLDVLRRYLAGQDLMSVTKRQTREAIYGLFPNANLQARAGWLNENIDKTLSEV</sequence>
<dbReference type="PROSITE" id="PS51998">
    <property type="entry name" value="DEK_C"/>
    <property type="match status" value="1"/>
</dbReference>
<comment type="subcellular location">
    <subcellularLocation>
        <location evidence="1">Cell membrane</location>
        <topology evidence="1">Multi-pass membrane protein</topology>
    </subcellularLocation>
</comment>
<keyword evidence="12 16" id="KW-0505">Motor protein</keyword>
<feature type="region of interest" description="Disordered" evidence="18">
    <location>
        <begin position="1725"/>
        <end position="1812"/>
    </location>
</feature>
<evidence type="ECO:0000256" key="8">
    <source>
        <dbReference type="ARBA" id="ARBA00022840"/>
    </source>
</evidence>
<evidence type="ECO:0000256" key="1">
    <source>
        <dbReference type="ARBA" id="ARBA00004651"/>
    </source>
</evidence>
<keyword evidence="5" id="KW-0808">Transferase</keyword>
<dbReference type="InterPro" id="IPR001609">
    <property type="entry name" value="Myosin_head_motor_dom-like"/>
</dbReference>
<dbReference type="Gene3D" id="1.10.10.60">
    <property type="entry name" value="Homeodomain-like"/>
    <property type="match status" value="1"/>
</dbReference>
<feature type="region of interest" description="Disordered" evidence="18">
    <location>
        <begin position="787"/>
        <end position="811"/>
    </location>
</feature>
<keyword evidence="23" id="KW-1185">Reference proteome</keyword>
<dbReference type="GO" id="GO:0003774">
    <property type="term" value="F:cytoskeletal motor activity"/>
    <property type="evidence" value="ECO:0007669"/>
    <property type="project" value="UniProtKB-UniRule"/>
</dbReference>
<dbReference type="GO" id="GO:0004100">
    <property type="term" value="F:chitin synthase activity"/>
    <property type="evidence" value="ECO:0007669"/>
    <property type="project" value="UniProtKB-EC"/>
</dbReference>
<dbReference type="Pfam" id="PF00063">
    <property type="entry name" value="Myosin_head"/>
    <property type="match status" value="1"/>
</dbReference>
<feature type="domain" description="Myosin motor" evidence="20">
    <location>
        <begin position="1"/>
        <end position="785"/>
    </location>
</feature>
<keyword evidence="8 16" id="KW-0067">ATP-binding</keyword>
<feature type="coiled-coil region" evidence="17">
    <location>
        <begin position="523"/>
        <end position="550"/>
    </location>
</feature>
<keyword evidence="7 16" id="KW-0547">Nucleotide-binding</keyword>
<evidence type="ECO:0000256" key="12">
    <source>
        <dbReference type="ARBA" id="ARBA00023175"/>
    </source>
</evidence>
<evidence type="ECO:0000256" key="16">
    <source>
        <dbReference type="PROSITE-ProRule" id="PRU00782"/>
    </source>
</evidence>
<feature type="compositionally biased region" description="Polar residues" evidence="18">
    <location>
        <begin position="1749"/>
        <end position="1765"/>
    </location>
</feature>
<evidence type="ECO:0000259" key="21">
    <source>
        <dbReference type="PROSITE" id="PS51998"/>
    </source>
</evidence>
<dbReference type="PRINTS" id="PR00193">
    <property type="entry name" value="MYOSINHEAVY"/>
</dbReference>
<dbReference type="SUPFAM" id="SSF53448">
    <property type="entry name" value="Nucleotide-diphospho-sugar transferases"/>
    <property type="match status" value="1"/>
</dbReference>
<evidence type="ECO:0000256" key="15">
    <source>
        <dbReference type="ARBA" id="ARBA00048014"/>
    </source>
</evidence>
<dbReference type="GO" id="GO:0005886">
    <property type="term" value="C:plasma membrane"/>
    <property type="evidence" value="ECO:0007669"/>
    <property type="project" value="UniProtKB-SubCell"/>
</dbReference>
<keyword evidence="14 16" id="KW-0009">Actin-binding</keyword>
<dbReference type="Proteomes" id="UP000279259">
    <property type="component" value="Unassembled WGS sequence"/>
</dbReference>
<dbReference type="Pfam" id="PF00173">
    <property type="entry name" value="Cyt-b5"/>
    <property type="match status" value="1"/>
</dbReference>
<evidence type="ECO:0000256" key="6">
    <source>
        <dbReference type="ARBA" id="ARBA00022692"/>
    </source>
</evidence>
<evidence type="ECO:0000256" key="10">
    <source>
        <dbReference type="ARBA" id="ARBA00023123"/>
    </source>
</evidence>
<dbReference type="Gene3D" id="3.10.120.10">
    <property type="entry name" value="Cytochrome b5-like heme/steroid binding domain"/>
    <property type="match status" value="2"/>
</dbReference>
<evidence type="ECO:0000256" key="14">
    <source>
        <dbReference type="ARBA" id="ARBA00023203"/>
    </source>
</evidence>
<evidence type="ECO:0000256" key="5">
    <source>
        <dbReference type="ARBA" id="ARBA00022679"/>
    </source>
</evidence>
<evidence type="ECO:0000313" key="23">
    <source>
        <dbReference type="Proteomes" id="UP000279259"/>
    </source>
</evidence>
<feature type="region of interest" description="Actin-binding" evidence="16">
    <location>
        <begin position="670"/>
        <end position="692"/>
    </location>
</feature>
<dbReference type="EMBL" id="RSCD01000022">
    <property type="protein sequence ID" value="RSH84039.1"/>
    <property type="molecule type" value="Genomic_DNA"/>
</dbReference>
<feature type="binding site" evidence="16">
    <location>
        <begin position="135"/>
        <end position="142"/>
    </location>
    <ligand>
        <name>ATP</name>
        <dbReference type="ChEBI" id="CHEBI:30616"/>
    </ligand>
</feature>
<dbReference type="Pfam" id="PF08766">
    <property type="entry name" value="DEK_C"/>
    <property type="match status" value="1"/>
</dbReference>
<keyword evidence="10 16" id="KW-0518">Myosin</keyword>
<evidence type="ECO:0000256" key="9">
    <source>
        <dbReference type="ARBA" id="ARBA00022989"/>
    </source>
</evidence>
<feature type="domain" description="DEK-C" evidence="21">
    <location>
        <begin position="1919"/>
        <end position="1975"/>
    </location>
</feature>
<evidence type="ECO:0000256" key="2">
    <source>
        <dbReference type="ARBA" id="ARBA00012543"/>
    </source>
</evidence>
<proteinExistence type="inferred from homology"/>
<dbReference type="Gene3D" id="1.20.58.530">
    <property type="match status" value="1"/>
</dbReference>
<gene>
    <name evidence="22" type="ORF">EHS25_005284</name>
</gene>
<evidence type="ECO:0000313" key="22">
    <source>
        <dbReference type="EMBL" id="RSH84039.1"/>
    </source>
</evidence>
<dbReference type="PANTHER" id="PTHR22914">
    <property type="entry name" value="CHITIN SYNTHASE"/>
    <property type="match status" value="1"/>
</dbReference>
<dbReference type="Pfam" id="PF03142">
    <property type="entry name" value="Chitin_synth_2"/>
    <property type="match status" value="1"/>
</dbReference>
<dbReference type="SUPFAM" id="SSF55856">
    <property type="entry name" value="Cytochrome b5-like heme/steroid binding domain"/>
    <property type="match status" value="1"/>
</dbReference>
<dbReference type="STRING" id="1890683.A0A427XYW6"/>
<feature type="region of interest" description="Disordered" evidence="18">
    <location>
        <begin position="23"/>
        <end position="43"/>
    </location>
</feature>
<dbReference type="Gene3D" id="1.20.120.720">
    <property type="entry name" value="Myosin VI head, motor domain, U50 subdomain"/>
    <property type="match status" value="1"/>
</dbReference>
<dbReference type="InterPro" id="IPR029044">
    <property type="entry name" value="Nucleotide-diphossugar_trans"/>
</dbReference>
<evidence type="ECO:0000256" key="4">
    <source>
        <dbReference type="ARBA" id="ARBA00022676"/>
    </source>
</evidence>
<dbReference type="Gene3D" id="3.40.850.10">
    <property type="entry name" value="Kinesin motor domain"/>
    <property type="match status" value="1"/>
</dbReference>
<evidence type="ECO:0000256" key="17">
    <source>
        <dbReference type="SAM" id="Coils"/>
    </source>
</evidence>
<keyword evidence="9 19" id="KW-1133">Transmembrane helix</keyword>
<keyword evidence="17" id="KW-0175">Coiled coil</keyword>
<keyword evidence="6 19" id="KW-0812">Transmembrane</keyword>
<keyword evidence="4" id="KW-0328">Glycosyltransferase</keyword>
<feature type="compositionally biased region" description="Low complexity" evidence="18">
    <location>
        <begin position="23"/>
        <end position="38"/>
    </location>
</feature>
<dbReference type="InterPro" id="IPR027417">
    <property type="entry name" value="P-loop_NTPase"/>
</dbReference>
<dbReference type="CDD" id="cd04190">
    <property type="entry name" value="Chitin_synth_C"/>
    <property type="match status" value="1"/>
</dbReference>
<dbReference type="CDD" id="cd14879">
    <property type="entry name" value="MYSc_Myo17"/>
    <property type="match status" value="1"/>
</dbReference>
<feature type="transmembrane region" description="Helical" evidence="19">
    <location>
        <begin position="1621"/>
        <end position="1644"/>
    </location>
</feature>
<evidence type="ECO:0000256" key="7">
    <source>
        <dbReference type="ARBA" id="ARBA00022741"/>
    </source>
</evidence>
<protein>
    <recommendedName>
        <fullName evidence="2">chitin synthase</fullName>
        <ecNumber evidence="2">2.4.1.16</ecNumber>
    </recommendedName>
</protein>
<feature type="transmembrane region" description="Helical" evidence="19">
    <location>
        <begin position="1651"/>
        <end position="1674"/>
    </location>
</feature>
<dbReference type="GO" id="GO:0030428">
    <property type="term" value="C:cell septum"/>
    <property type="evidence" value="ECO:0007669"/>
    <property type="project" value="TreeGrafter"/>
</dbReference>
<feature type="compositionally biased region" description="Low complexity" evidence="18">
    <location>
        <begin position="1782"/>
        <end position="1799"/>
    </location>
</feature>
<dbReference type="GO" id="GO:0006031">
    <property type="term" value="P:chitin biosynthetic process"/>
    <property type="evidence" value="ECO:0007669"/>
    <property type="project" value="TreeGrafter"/>
</dbReference>
<dbReference type="PANTHER" id="PTHR22914:SF13">
    <property type="entry name" value="CHITIN SYNTHASE"/>
    <property type="match status" value="1"/>
</dbReference>
<dbReference type="Gene3D" id="1.10.10.820">
    <property type="match status" value="1"/>
</dbReference>
<evidence type="ECO:0000256" key="3">
    <source>
        <dbReference type="ARBA" id="ARBA00022475"/>
    </source>
</evidence>
<feature type="transmembrane region" description="Helical" evidence="19">
    <location>
        <begin position="1221"/>
        <end position="1242"/>
    </location>
</feature>
<feature type="transmembrane region" description="Helical" evidence="19">
    <location>
        <begin position="1590"/>
        <end position="1615"/>
    </location>
</feature>
<evidence type="ECO:0000256" key="11">
    <source>
        <dbReference type="ARBA" id="ARBA00023136"/>
    </source>
</evidence>